<accession>A0A6C0D1H8</accession>
<dbReference type="EMBL" id="MN739513">
    <property type="protein sequence ID" value="QHT09555.1"/>
    <property type="molecule type" value="Genomic_DNA"/>
</dbReference>
<organism evidence="2">
    <name type="scientific">viral metagenome</name>
    <dbReference type="NCBI Taxonomy" id="1070528"/>
    <lineage>
        <taxon>unclassified sequences</taxon>
        <taxon>metagenomes</taxon>
        <taxon>organismal metagenomes</taxon>
    </lineage>
</organism>
<dbReference type="InterPro" id="IPR013766">
    <property type="entry name" value="Thioredoxin_domain"/>
</dbReference>
<dbReference type="SUPFAM" id="SSF52833">
    <property type="entry name" value="Thioredoxin-like"/>
    <property type="match status" value="1"/>
</dbReference>
<name>A0A6C0D1H8_9ZZZZ</name>
<evidence type="ECO:0000313" key="2">
    <source>
        <dbReference type="EMBL" id="QHT09555.1"/>
    </source>
</evidence>
<reference evidence="2" key="1">
    <citation type="journal article" date="2020" name="Nature">
        <title>Giant virus diversity and host interactions through global metagenomics.</title>
        <authorList>
            <person name="Schulz F."/>
            <person name="Roux S."/>
            <person name="Paez-Espino D."/>
            <person name="Jungbluth S."/>
            <person name="Walsh D.A."/>
            <person name="Denef V.J."/>
            <person name="McMahon K.D."/>
            <person name="Konstantinidis K.T."/>
            <person name="Eloe-Fadrosh E.A."/>
            <person name="Kyrpides N.C."/>
            <person name="Woyke T."/>
        </authorList>
    </citation>
    <scope>NUCLEOTIDE SEQUENCE</scope>
    <source>
        <strain evidence="2">GVMAG-M-3300023174-102</strain>
    </source>
</reference>
<evidence type="ECO:0000259" key="1">
    <source>
        <dbReference type="Pfam" id="PF00085"/>
    </source>
</evidence>
<feature type="domain" description="Thioredoxin" evidence="1">
    <location>
        <begin position="25"/>
        <end position="123"/>
    </location>
</feature>
<sequence length="127" mass="14321">MNSKYFQKIPYLQISDFNKNGEIINKQLLDSKLPIILLMQANYCHYCTVMKPAFQEVANKNNKSIIYATIQIDGDQLGEKELSSVLKNIDKSFSGFPHICAFVNGKNVKTYSGDRSVSSLQSFSNSI</sequence>
<protein>
    <recommendedName>
        <fullName evidence="1">Thioredoxin domain-containing protein</fullName>
    </recommendedName>
</protein>
<dbReference type="Gene3D" id="3.40.30.10">
    <property type="entry name" value="Glutaredoxin"/>
    <property type="match status" value="1"/>
</dbReference>
<dbReference type="Pfam" id="PF00085">
    <property type="entry name" value="Thioredoxin"/>
    <property type="match status" value="1"/>
</dbReference>
<dbReference type="AlphaFoldDB" id="A0A6C0D1H8"/>
<proteinExistence type="predicted"/>
<dbReference type="InterPro" id="IPR036249">
    <property type="entry name" value="Thioredoxin-like_sf"/>
</dbReference>